<reference evidence="2 3" key="1">
    <citation type="journal article" date="2023" name="G3 (Bethesda)">
        <title>A chromosome-length genome assembly and annotation of blackberry (Rubus argutus, cv. 'Hillquist').</title>
        <authorList>
            <person name="Bruna T."/>
            <person name="Aryal R."/>
            <person name="Dudchenko O."/>
            <person name="Sargent D.J."/>
            <person name="Mead D."/>
            <person name="Buti M."/>
            <person name="Cavallini A."/>
            <person name="Hytonen T."/>
            <person name="Andres J."/>
            <person name="Pham M."/>
            <person name="Weisz D."/>
            <person name="Mascagni F."/>
            <person name="Usai G."/>
            <person name="Natali L."/>
            <person name="Bassil N."/>
            <person name="Fernandez G.E."/>
            <person name="Lomsadze A."/>
            <person name="Armour M."/>
            <person name="Olukolu B."/>
            <person name="Poorten T."/>
            <person name="Britton C."/>
            <person name="Davik J."/>
            <person name="Ashrafi H."/>
            <person name="Aiden E.L."/>
            <person name="Borodovsky M."/>
            <person name="Worthington M."/>
        </authorList>
    </citation>
    <scope>NUCLEOTIDE SEQUENCE [LARGE SCALE GENOMIC DNA]</scope>
    <source>
        <strain evidence="2">PI 553951</strain>
    </source>
</reference>
<dbReference type="EMBL" id="JBEDUW010000001">
    <property type="protein sequence ID" value="KAK9948745.1"/>
    <property type="molecule type" value="Genomic_DNA"/>
</dbReference>
<sequence length="111" mass="12440">MGTGKSIKVQSALFCIVFIAILALTECSESSIGEKENNNITSATSSNSSKIVVDNLRVRGDYDHVKDFRPREDIQFCSKECNPTKPCWCCDRRGRESQCFSKNNDCLLYCA</sequence>
<evidence type="ECO:0000313" key="2">
    <source>
        <dbReference type="EMBL" id="KAK9948745.1"/>
    </source>
</evidence>
<keyword evidence="3" id="KW-1185">Reference proteome</keyword>
<keyword evidence="1" id="KW-0732">Signal</keyword>
<evidence type="ECO:0000313" key="3">
    <source>
        <dbReference type="Proteomes" id="UP001457282"/>
    </source>
</evidence>
<proteinExistence type="predicted"/>
<organism evidence="2 3">
    <name type="scientific">Rubus argutus</name>
    <name type="common">Southern blackberry</name>
    <dbReference type="NCBI Taxonomy" id="59490"/>
    <lineage>
        <taxon>Eukaryota</taxon>
        <taxon>Viridiplantae</taxon>
        <taxon>Streptophyta</taxon>
        <taxon>Embryophyta</taxon>
        <taxon>Tracheophyta</taxon>
        <taxon>Spermatophyta</taxon>
        <taxon>Magnoliopsida</taxon>
        <taxon>eudicotyledons</taxon>
        <taxon>Gunneridae</taxon>
        <taxon>Pentapetalae</taxon>
        <taxon>rosids</taxon>
        <taxon>fabids</taxon>
        <taxon>Rosales</taxon>
        <taxon>Rosaceae</taxon>
        <taxon>Rosoideae</taxon>
        <taxon>Rosoideae incertae sedis</taxon>
        <taxon>Rubus</taxon>
    </lineage>
</organism>
<dbReference type="Proteomes" id="UP001457282">
    <property type="component" value="Unassembled WGS sequence"/>
</dbReference>
<protein>
    <submittedName>
        <fullName evidence="2">Uncharacterized protein</fullName>
    </submittedName>
</protein>
<feature type="chain" id="PRO_5043699484" evidence="1">
    <location>
        <begin position="28"/>
        <end position="111"/>
    </location>
</feature>
<name>A0AAW1YJE1_RUBAR</name>
<accession>A0AAW1YJE1</accession>
<comment type="caution">
    <text evidence="2">The sequence shown here is derived from an EMBL/GenBank/DDBJ whole genome shotgun (WGS) entry which is preliminary data.</text>
</comment>
<feature type="signal peptide" evidence="1">
    <location>
        <begin position="1"/>
        <end position="27"/>
    </location>
</feature>
<evidence type="ECO:0000256" key="1">
    <source>
        <dbReference type="SAM" id="SignalP"/>
    </source>
</evidence>
<gene>
    <name evidence="2" type="ORF">M0R45_004309</name>
</gene>
<dbReference type="AlphaFoldDB" id="A0AAW1YJE1"/>